<comment type="caution">
    <text evidence="2">The sequence shown here is derived from an EMBL/GenBank/DDBJ whole genome shotgun (WGS) entry which is preliminary data.</text>
</comment>
<evidence type="ECO:0000259" key="1">
    <source>
        <dbReference type="Pfam" id="PF13723"/>
    </source>
</evidence>
<dbReference type="Proteomes" id="UP000238532">
    <property type="component" value="Unassembled WGS sequence"/>
</dbReference>
<organism evidence="2 3">
    <name type="scientific">Haemophilus influenzae</name>
    <dbReference type="NCBI Taxonomy" id="727"/>
    <lineage>
        <taxon>Bacteria</taxon>
        <taxon>Pseudomonadati</taxon>
        <taxon>Pseudomonadota</taxon>
        <taxon>Gammaproteobacteria</taxon>
        <taxon>Pasteurellales</taxon>
        <taxon>Pasteurellaceae</taxon>
        <taxon>Haemophilus</taxon>
    </lineage>
</organism>
<dbReference type="InterPro" id="IPR014030">
    <property type="entry name" value="Ketoacyl_synth_N"/>
</dbReference>
<dbReference type="InterPro" id="IPR016039">
    <property type="entry name" value="Thiolase-like"/>
</dbReference>
<dbReference type="Pfam" id="PF13723">
    <property type="entry name" value="Ketoacyl-synt_2"/>
    <property type="match status" value="1"/>
</dbReference>
<evidence type="ECO:0000313" key="3">
    <source>
        <dbReference type="Proteomes" id="UP000238532"/>
    </source>
</evidence>
<dbReference type="RefSeq" id="WP_105882236.1">
    <property type="nucleotide sequence ID" value="NZ_CP135754.1"/>
</dbReference>
<reference evidence="2 3" key="1">
    <citation type="submission" date="2017-04" db="EMBL/GenBank/DDBJ databases">
        <title>Haemophilus influenzae in COPD genome sequencing project.</title>
        <authorList>
            <person name="Murphy T.F."/>
            <person name="Kong Y."/>
            <person name="Nadendla S."/>
            <person name="Tettelin H."/>
            <person name="Pettigrew M."/>
        </authorList>
    </citation>
    <scope>NUCLEOTIDE SEQUENCE [LARGE SCALE GENOMIC DNA]</scope>
    <source>
        <strain evidence="2 3">56P127H1</strain>
    </source>
</reference>
<evidence type="ECO:0000313" key="2">
    <source>
        <dbReference type="EMBL" id="PRJ60418.1"/>
    </source>
</evidence>
<dbReference type="AlphaFoldDB" id="A0A2S9RPM0"/>
<gene>
    <name evidence="2" type="ORF">BV102_01818</name>
</gene>
<dbReference type="SUPFAM" id="SSF53901">
    <property type="entry name" value="Thiolase-like"/>
    <property type="match status" value="1"/>
</dbReference>
<sequence length="254" mass="29502">MDKKCEFSFRIVEWKVVTNKLLSEDDWRLGAEHWYKNRSSFEDFTPELTFLPAMKRRRLSDLARLFFEAAWELVPKEQSNIPVVYASRNSEINRNFALWQQLLTEGDVSPTSFSLSVHNALVGQWSEFRQVTTETIAITARQDNLETALLEAYLLLNDGYERVLVVSSEYPLAESYNVQPVERQPFAYALAMVIEKGEQYSLALSTINQEKLTVCKSSLFTSDSTLMWVHNQFVKKMEWDTVSSSGAIWKWQKK</sequence>
<name>A0A2S9RPM0_HAEIF</name>
<accession>A0A2S9RPM0</accession>
<protein>
    <recommendedName>
        <fullName evidence="1">Beta-ketoacyl synthase-like N-terminal domain-containing protein</fullName>
    </recommendedName>
</protein>
<dbReference type="EMBL" id="NEBY01000221">
    <property type="protein sequence ID" value="PRJ60418.1"/>
    <property type="molecule type" value="Genomic_DNA"/>
</dbReference>
<dbReference type="GO" id="GO:0016746">
    <property type="term" value="F:acyltransferase activity"/>
    <property type="evidence" value="ECO:0007669"/>
    <property type="project" value="InterPro"/>
</dbReference>
<proteinExistence type="predicted"/>
<feature type="domain" description="Beta-ketoacyl synthase-like N-terminal" evidence="1">
    <location>
        <begin position="34"/>
        <end position="252"/>
    </location>
</feature>